<evidence type="ECO:0000256" key="1">
    <source>
        <dbReference type="SAM" id="MobiDB-lite"/>
    </source>
</evidence>
<reference evidence="2 3" key="1">
    <citation type="submission" date="2018-04" db="EMBL/GenBank/DDBJ databases">
        <title>The genome of golden apple snail Pomacea canaliculata provides insight into stress tolerance and invasive adaptation.</title>
        <authorList>
            <person name="Liu C."/>
            <person name="Liu B."/>
            <person name="Ren Y."/>
            <person name="Zhang Y."/>
            <person name="Wang H."/>
            <person name="Li S."/>
            <person name="Jiang F."/>
            <person name="Yin L."/>
            <person name="Zhang G."/>
            <person name="Qian W."/>
            <person name="Fan W."/>
        </authorList>
    </citation>
    <scope>NUCLEOTIDE SEQUENCE [LARGE SCALE GENOMIC DNA]</scope>
    <source>
        <strain evidence="2">SZHN2017</strain>
        <tissue evidence="2">Muscle</tissue>
    </source>
</reference>
<accession>A0A2T7NZ88</accession>
<evidence type="ECO:0000313" key="2">
    <source>
        <dbReference type="EMBL" id="PVD26485.1"/>
    </source>
</evidence>
<feature type="region of interest" description="Disordered" evidence="1">
    <location>
        <begin position="87"/>
        <end position="108"/>
    </location>
</feature>
<feature type="compositionally biased region" description="Polar residues" evidence="1">
    <location>
        <begin position="90"/>
        <end position="99"/>
    </location>
</feature>
<feature type="region of interest" description="Disordered" evidence="1">
    <location>
        <begin position="1"/>
        <end position="40"/>
    </location>
</feature>
<organism evidence="2 3">
    <name type="scientific">Pomacea canaliculata</name>
    <name type="common">Golden apple snail</name>
    <dbReference type="NCBI Taxonomy" id="400727"/>
    <lineage>
        <taxon>Eukaryota</taxon>
        <taxon>Metazoa</taxon>
        <taxon>Spiralia</taxon>
        <taxon>Lophotrochozoa</taxon>
        <taxon>Mollusca</taxon>
        <taxon>Gastropoda</taxon>
        <taxon>Caenogastropoda</taxon>
        <taxon>Architaenioglossa</taxon>
        <taxon>Ampullarioidea</taxon>
        <taxon>Ampullariidae</taxon>
        <taxon>Pomacea</taxon>
    </lineage>
</organism>
<keyword evidence="3" id="KW-1185">Reference proteome</keyword>
<dbReference type="Proteomes" id="UP000245119">
    <property type="component" value="Linkage Group LG8"/>
</dbReference>
<comment type="caution">
    <text evidence="2">The sequence shown here is derived from an EMBL/GenBank/DDBJ whole genome shotgun (WGS) entry which is preliminary data.</text>
</comment>
<protein>
    <submittedName>
        <fullName evidence="2">Uncharacterized protein</fullName>
    </submittedName>
</protein>
<proteinExistence type="predicted"/>
<dbReference type="AlphaFoldDB" id="A0A2T7NZ88"/>
<sequence>MVPTTPGIRKVRPSSLLGRDSIGPTVMERGDVLGSGGLGGGSRATVDSLRHLGDDVVEDVFPGQLSLHREVLGQRLLQGVSHCRPHVLQPQPTLENSGNEAEGRRYEIDLTQKDQADCRLRFSTLR</sequence>
<dbReference type="EMBL" id="PZQS01000008">
    <property type="protein sequence ID" value="PVD26485.1"/>
    <property type="molecule type" value="Genomic_DNA"/>
</dbReference>
<gene>
    <name evidence="2" type="ORF">C0Q70_14162</name>
</gene>
<name>A0A2T7NZ88_POMCA</name>
<evidence type="ECO:0000313" key="3">
    <source>
        <dbReference type="Proteomes" id="UP000245119"/>
    </source>
</evidence>